<dbReference type="InterPro" id="IPR000515">
    <property type="entry name" value="MetI-like"/>
</dbReference>
<evidence type="ECO:0000256" key="5">
    <source>
        <dbReference type="ARBA" id="ARBA00022989"/>
    </source>
</evidence>
<evidence type="ECO:0000256" key="2">
    <source>
        <dbReference type="ARBA" id="ARBA00022448"/>
    </source>
</evidence>
<dbReference type="Gene3D" id="1.10.3720.10">
    <property type="entry name" value="MetI-like"/>
    <property type="match status" value="1"/>
</dbReference>
<dbReference type="PANTHER" id="PTHR30193">
    <property type="entry name" value="ABC TRANSPORTER PERMEASE PROTEIN"/>
    <property type="match status" value="1"/>
</dbReference>
<dbReference type="STRING" id="1121322.SAMN02745136_02622"/>
<keyword evidence="10" id="KW-1185">Reference proteome</keyword>
<name>A0A1M6SW19_9FIRM</name>
<keyword evidence="4 7" id="KW-0812">Transmembrane</keyword>
<evidence type="ECO:0000256" key="7">
    <source>
        <dbReference type="RuleBase" id="RU363032"/>
    </source>
</evidence>
<gene>
    <name evidence="9" type="ORF">SAMN02745136_02622</name>
</gene>
<dbReference type="InterPro" id="IPR035906">
    <property type="entry name" value="MetI-like_sf"/>
</dbReference>
<keyword evidence="6 7" id="KW-0472">Membrane</keyword>
<dbReference type="PANTHER" id="PTHR30193:SF44">
    <property type="entry name" value="LACTOSE TRANSPORT SYSTEM PERMEASE PROTEIN LACF"/>
    <property type="match status" value="1"/>
</dbReference>
<dbReference type="CDD" id="cd06261">
    <property type="entry name" value="TM_PBP2"/>
    <property type="match status" value="1"/>
</dbReference>
<dbReference type="PROSITE" id="PS50928">
    <property type="entry name" value="ABC_TM1"/>
    <property type="match status" value="1"/>
</dbReference>
<feature type="transmembrane region" description="Helical" evidence="7">
    <location>
        <begin position="215"/>
        <end position="238"/>
    </location>
</feature>
<dbReference type="GO" id="GO:0055085">
    <property type="term" value="P:transmembrane transport"/>
    <property type="evidence" value="ECO:0007669"/>
    <property type="project" value="InterPro"/>
</dbReference>
<proteinExistence type="inferred from homology"/>
<accession>A0A1M6SW19</accession>
<comment type="subcellular location">
    <subcellularLocation>
        <location evidence="1 7">Cell membrane</location>
        <topology evidence="1 7">Multi-pass membrane protein</topology>
    </subcellularLocation>
</comment>
<evidence type="ECO:0000256" key="4">
    <source>
        <dbReference type="ARBA" id="ARBA00022692"/>
    </source>
</evidence>
<evidence type="ECO:0000256" key="3">
    <source>
        <dbReference type="ARBA" id="ARBA00022475"/>
    </source>
</evidence>
<keyword evidence="3" id="KW-1003">Cell membrane</keyword>
<feature type="domain" description="ABC transmembrane type-1" evidence="8">
    <location>
        <begin position="77"/>
        <end position="291"/>
    </location>
</feature>
<feature type="transmembrane region" description="Helical" evidence="7">
    <location>
        <begin position="113"/>
        <end position="137"/>
    </location>
</feature>
<dbReference type="Proteomes" id="UP000184386">
    <property type="component" value="Unassembled WGS sequence"/>
</dbReference>
<dbReference type="RefSeq" id="WP_073276592.1">
    <property type="nucleotide sequence ID" value="NZ_FRAC01000012.1"/>
</dbReference>
<comment type="similarity">
    <text evidence="7">Belongs to the binding-protein-dependent transport system permease family.</text>
</comment>
<evidence type="ECO:0000256" key="1">
    <source>
        <dbReference type="ARBA" id="ARBA00004651"/>
    </source>
</evidence>
<evidence type="ECO:0000313" key="10">
    <source>
        <dbReference type="Proteomes" id="UP000184386"/>
    </source>
</evidence>
<evidence type="ECO:0000259" key="8">
    <source>
        <dbReference type="PROSITE" id="PS50928"/>
    </source>
</evidence>
<dbReference type="GO" id="GO:0005886">
    <property type="term" value="C:plasma membrane"/>
    <property type="evidence" value="ECO:0007669"/>
    <property type="project" value="UniProtKB-SubCell"/>
</dbReference>
<reference evidence="9 10" key="1">
    <citation type="submission" date="2016-11" db="EMBL/GenBank/DDBJ databases">
        <authorList>
            <person name="Jaros S."/>
            <person name="Januszkiewicz K."/>
            <person name="Wedrychowicz H."/>
        </authorList>
    </citation>
    <scope>NUCLEOTIDE SEQUENCE [LARGE SCALE GENOMIC DNA]</scope>
    <source>
        <strain evidence="9 10">DSM 15929</strain>
    </source>
</reference>
<evidence type="ECO:0000313" key="9">
    <source>
        <dbReference type="EMBL" id="SHK48942.1"/>
    </source>
</evidence>
<feature type="transmembrane region" description="Helical" evidence="7">
    <location>
        <begin position="20"/>
        <end position="44"/>
    </location>
</feature>
<keyword evidence="2 7" id="KW-0813">Transport</keyword>
<organism evidence="9 10">
    <name type="scientific">Anaerocolumna jejuensis DSM 15929</name>
    <dbReference type="NCBI Taxonomy" id="1121322"/>
    <lineage>
        <taxon>Bacteria</taxon>
        <taxon>Bacillati</taxon>
        <taxon>Bacillota</taxon>
        <taxon>Clostridia</taxon>
        <taxon>Lachnospirales</taxon>
        <taxon>Lachnospiraceae</taxon>
        <taxon>Anaerocolumna</taxon>
    </lineage>
</organism>
<keyword evidence="5 7" id="KW-1133">Transmembrane helix</keyword>
<evidence type="ECO:0000256" key="6">
    <source>
        <dbReference type="ARBA" id="ARBA00023136"/>
    </source>
</evidence>
<dbReference type="Pfam" id="PF00528">
    <property type="entry name" value="BPD_transp_1"/>
    <property type="match status" value="1"/>
</dbReference>
<protein>
    <submittedName>
        <fullName evidence="9">Putative aldouronate transport system permease protein</fullName>
    </submittedName>
</protein>
<sequence>MHKRNRTLGNKLRSGITYHLMMIPGVIFLIIFSYIPMAGIIMAFQNYVPAKGLLHSDFVGIKHFKYMLMLPDITQVVINTVTIALGKILFGTFMAIAFAILLNEIRKRVLKKWIQTIVYLPHFLSWVVLAAVIVNMFNLDGSVNLILTSLGMEKINFLGSNKWFQPLLVSTDVWKEFGYNSIVYLAAITSIDPGLHEAAAIDGAAWRKRIWHITLPGMLPIILLMAAMSLTSILSAGFDQIYNLYTPMVYQSGDVLDTYVYRIGLIGRQYSFATAVGLLKSFIGMVLMLSANGFSKKFTDRKIF</sequence>
<feature type="transmembrane region" description="Helical" evidence="7">
    <location>
        <begin position="76"/>
        <end position="101"/>
    </location>
</feature>
<dbReference type="AlphaFoldDB" id="A0A1M6SW19"/>
<feature type="transmembrane region" description="Helical" evidence="7">
    <location>
        <begin position="270"/>
        <end position="294"/>
    </location>
</feature>
<dbReference type="EMBL" id="FRAC01000012">
    <property type="protein sequence ID" value="SHK48942.1"/>
    <property type="molecule type" value="Genomic_DNA"/>
</dbReference>
<dbReference type="InterPro" id="IPR051393">
    <property type="entry name" value="ABC_transporter_permease"/>
</dbReference>
<dbReference type="SUPFAM" id="SSF161098">
    <property type="entry name" value="MetI-like"/>
    <property type="match status" value="1"/>
</dbReference>